<dbReference type="STRING" id="706587.Desti_1252"/>
<organism evidence="3 4">
    <name type="scientific">Desulfomonile tiedjei (strain ATCC 49306 / DSM 6799 / DCB-1)</name>
    <dbReference type="NCBI Taxonomy" id="706587"/>
    <lineage>
        <taxon>Bacteria</taxon>
        <taxon>Pseudomonadati</taxon>
        <taxon>Thermodesulfobacteriota</taxon>
        <taxon>Desulfomonilia</taxon>
        <taxon>Desulfomonilales</taxon>
        <taxon>Desulfomonilaceae</taxon>
        <taxon>Desulfomonile</taxon>
    </lineage>
</organism>
<feature type="compositionally biased region" description="Basic and acidic residues" evidence="1">
    <location>
        <begin position="1"/>
        <end position="25"/>
    </location>
</feature>
<gene>
    <name evidence="3" type="ordered locus">Desti_1252</name>
</gene>
<keyword evidence="2" id="KW-0472">Membrane</keyword>
<keyword evidence="2" id="KW-1133">Transmembrane helix</keyword>
<feature type="region of interest" description="Disordered" evidence="1">
    <location>
        <begin position="1"/>
        <end position="32"/>
    </location>
</feature>
<feature type="transmembrane region" description="Helical" evidence="2">
    <location>
        <begin position="100"/>
        <end position="123"/>
    </location>
</feature>
<proteinExistence type="predicted"/>
<protein>
    <submittedName>
        <fullName evidence="3">Uncharacterized protein</fullName>
    </submittedName>
</protein>
<dbReference type="AlphaFoldDB" id="I4C324"/>
<evidence type="ECO:0000313" key="3">
    <source>
        <dbReference type="EMBL" id="AFM23965.1"/>
    </source>
</evidence>
<feature type="transmembrane region" description="Helical" evidence="2">
    <location>
        <begin position="135"/>
        <end position="157"/>
    </location>
</feature>
<keyword evidence="4" id="KW-1185">Reference proteome</keyword>
<dbReference type="KEGG" id="dti:Desti_1252"/>
<evidence type="ECO:0000256" key="2">
    <source>
        <dbReference type="SAM" id="Phobius"/>
    </source>
</evidence>
<keyword evidence="2" id="KW-0812">Transmembrane</keyword>
<dbReference type="HOGENOM" id="CLU_1545179_0_0_7"/>
<dbReference type="RefSeq" id="WP_014809116.1">
    <property type="nucleotide sequence ID" value="NC_018025.1"/>
</dbReference>
<evidence type="ECO:0000313" key="4">
    <source>
        <dbReference type="Proteomes" id="UP000006055"/>
    </source>
</evidence>
<sequence>MKFSDIIRENTPKILDEPQEKDTSRRTAAMEYGSSGTARKYESNYGYAKSAVTDAQDEVSYYAGASDDSEFSRFQDRLRRGKVKICDGCGGLMNKTSRSILSPLAGFVLVLLGVGLMTFYGITTNFLQPPWFIKFALPASYYVGSIFIGVGILFFFIREKVWVCHRCKEIRKR</sequence>
<name>I4C324_DESTA</name>
<evidence type="ECO:0000256" key="1">
    <source>
        <dbReference type="SAM" id="MobiDB-lite"/>
    </source>
</evidence>
<reference evidence="4" key="1">
    <citation type="submission" date="2012-06" db="EMBL/GenBank/DDBJ databases">
        <title>Complete sequence of chromosome of Desulfomonile tiedjei DSM 6799.</title>
        <authorList>
            <person name="Lucas S."/>
            <person name="Copeland A."/>
            <person name="Lapidus A."/>
            <person name="Glavina del Rio T."/>
            <person name="Dalin E."/>
            <person name="Tice H."/>
            <person name="Bruce D."/>
            <person name="Goodwin L."/>
            <person name="Pitluck S."/>
            <person name="Peters L."/>
            <person name="Ovchinnikova G."/>
            <person name="Zeytun A."/>
            <person name="Lu M."/>
            <person name="Kyrpides N."/>
            <person name="Mavromatis K."/>
            <person name="Ivanova N."/>
            <person name="Brettin T."/>
            <person name="Detter J.C."/>
            <person name="Han C."/>
            <person name="Larimer F."/>
            <person name="Land M."/>
            <person name="Hauser L."/>
            <person name="Markowitz V."/>
            <person name="Cheng J.-F."/>
            <person name="Hugenholtz P."/>
            <person name="Woyke T."/>
            <person name="Wu D."/>
            <person name="Spring S."/>
            <person name="Schroeder M."/>
            <person name="Brambilla E."/>
            <person name="Klenk H.-P."/>
            <person name="Eisen J.A."/>
        </authorList>
    </citation>
    <scope>NUCLEOTIDE SEQUENCE [LARGE SCALE GENOMIC DNA]</scope>
    <source>
        <strain evidence="4">ATCC 49306 / DSM 6799 / DCB-1</strain>
    </source>
</reference>
<accession>I4C324</accession>
<dbReference type="Proteomes" id="UP000006055">
    <property type="component" value="Chromosome"/>
</dbReference>
<dbReference type="EMBL" id="CP003360">
    <property type="protein sequence ID" value="AFM23965.1"/>
    <property type="molecule type" value="Genomic_DNA"/>
</dbReference>